<dbReference type="Pfam" id="PF01272">
    <property type="entry name" value="GreA_GreB"/>
    <property type="match status" value="1"/>
</dbReference>
<dbReference type="EMBL" id="BAAAHC010000013">
    <property type="protein sequence ID" value="GAA0528162.1"/>
    <property type="molecule type" value="Genomic_DNA"/>
</dbReference>
<dbReference type="InterPro" id="IPR018151">
    <property type="entry name" value="TF_GreA/GreB_CS"/>
</dbReference>
<dbReference type="InterPro" id="IPR036953">
    <property type="entry name" value="GreA/GreB_C_sf"/>
</dbReference>
<dbReference type="InterPro" id="IPR023459">
    <property type="entry name" value="Tscrpt_elong_fac_GreA/B_fam"/>
</dbReference>
<feature type="domain" description="Transcription elongation factor GreA/GreB N-terminal" evidence="8">
    <location>
        <begin position="27"/>
        <end position="95"/>
    </location>
</feature>
<dbReference type="EMBL" id="BMMT01000010">
    <property type="protein sequence ID" value="GGI92277.1"/>
    <property type="molecule type" value="Genomic_DNA"/>
</dbReference>
<sequence length="181" mass="20221">MLTGATRVRWGCGSEEVLAVNGPHATWLTREAFDRLKRELNRLIANRPTIAAEISARREEGDLRENDAYRAIREEQVKEEGRIRQLQQLLRDARIEERPRGGGVAEPGMVLTVAYEDAAETETFLLATRAAGAHEEIEVYSPESPLGHALLGAREGDTRVYELPRGGTMRVTLVKAEPYRG</sequence>
<evidence type="ECO:0000313" key="11">
    <source>
        <dbReference type="Proteomes" id="UP000597989"/>
    </source>
</evidence>
<keyword evidence="5" id="KW-0804">Transcription</keyword>
<name>A0A917JZ18_9PSEU</name>
<evidence type="ECO:0000256" key="2">
    <source>
        <dbReference type="ARBA" id="ARBA00013729"/>
    </source>
</evidence>
<evidence type="ECO:0000256" key="6">
    <source>
        <dbReference type="ARBA" id="ARBA00030776"/>
    </source>
</evidence>
<reference evidence="9 12" key="2">
    <citation type="journal article" date="2019" name="Int. J. Syst. Evol. Microbiol.">
        <title>The Global Catalogue of Microorganisms (GCM) 10K type strain sequencing project: providing services to taxonomists for standard genome sequencing and annotation.</title>
        <authorList>
            <consortium name="The Broad Institute Genomics Platform"/>
            <consortium name="The Broad Institute Genome Sequencing Center for Infectious Disease"/>
            <person name="Wu L."/>
            <person name="Ma J."/>
        </authorList>
    </citation>
    <scope>NUCLEOTIDE SEQUENCE [LARGE SCALE GENOMIC DNA]</scope>
    <source>
        <strain evidence="9 12">JCM 10664</strain>
    </source>
</reference>
<organism evidence="10 11">
    <name type="scientific">Saccharopolyspora thermophila</name>
    <dbReference type="NCBI Taxonomy" id="89367"/>
    <lineage>
        <taxon>Bacteria</taxon>
        <taxon>Bacillati</taxon>
        <taxon>Actinomycetota</taxon>
        <taxon>Actinomycetes</taxon>
        <taxon>Pseudonocardiales</taxon>
        <taxon>Pseudonocardiaceae</taxon>
        <taxon>Saccharopolyspora</taxon>
    </lineage>
</organism>
<dbReference type="Pfam" id="PF03449">
    <property type="entry name" value="GreA_GreB_N"/>
    <property type="match status" value="1"/>
</dbReference>
<evidence type="ECO:0000256" key="5">
    <source>
        <dbReference type="ARBA" id="ARBA00023163"/>
    </source>
</evidence>
<accession>A0A917JZ18</accession>
<dbReference type="GO" id="GO:0006354">
    <property type="term" value="P:DNA-templated transcription elongation"/>
    <property type="evidence" value="ECO:0007669"/>
    <property type="project" value="TreeGrafter"/>
</dbReference>
<dbReference type="SUPFAM" id="SSF46557">
    <property type="entry name" value="GreA transcript cleavage protein, N-terminal domain"/>
    <property type="match status" value="1"/>
</dbReference>
<dbReference type="PIRSF" id="PIRSF006092">
    <property type="entry name" value="GreA_GreB"/>
    <property type="match status" value="1"/>
</dbReference>
<dbReference type="Proteomes" id="UP000597989">
    <property type="component" value="Unassembled WGS sequence"/>
</dbReference>
<reference evidence="10 11" key="1">
    <citation type="journal article" date="2014" name="Int. J. Syst. Evol. Microbiol.">
        <title>Complete genome sequence of Corynebacterium casei LMG S-19264T (=DSM 44701T), isolated from a smear-ripened cheese.</title>
        <authorList>
            <consortium name="US DOE Joint Genome Institute (JGI-PGF)"/>
            <person name="Walter F."/>
            <person name="Albersmeier A."/>
            <person name="Kalinowski J."/>
            <person name="Ruckert C."/>
        </authorList>
    </citation>
    <scope>NUCLEOTIDE SEQUENCE [LARGE SCALE GENOMIC DNA]</scope>
    <source>
        <strain evidence="10 11">CGMCC 4.7206</strain>
    </source>
</reference>
<dbReference type="PROSITE" id="PS00830">
    <property type="entry name" value="GREAB_2"/>
    <property type="match status" value="1"/>
</dbReference>
<dbReference type="SUPFAM" id="SSF54534">
    <property type="entry name" value="FKBP-like"/>
    <property type="match status" value="1"/>
</dbReference>
<evidence type="ECO:0000256" key="1">
    <source>
        <dbReference type="ARBA" id="ARBA00008213"/>
    </source>
</evidence>
<proteinExistence type="inferred from homology"/>
<reference evidence="9" key="4">
    <citation type="submission" date="2023-12" db="EMBL/GenBank/DDBJ databases">
        <authorList>
            <person name="Sun Q."/>
            <person name="Inoue M."/>
        </authorList>
    </citation>
    <scope>NUCLEOTIDE SEQUENCE</scope>
    <source>
        <strain evidence="9">JCM 10664</strain>
    </source>
</reference>
<evidence type="ECO:0000313" key="9">
    <source>
        <dbReference type="EMBL" id="GAA0528162.1"/>
    </source>
</evidence>
<dbReference type="GO" id="GO:0003677">
    <property type="term" value="F:DNA binding"/>
    <property type="evidence" value="ECO:0007669"/>
    <property type="project" value="UniProtKB-KW"/>
</dbReference>
<dbReference type="Gene3D" id="3.10.50.30">
    <property type="entry name" value="Transcription elongation factor, GreA/GreB, C-terminal domain"/>
    <property type="match status" value="1"/>
</dbReference>
<dbReference type="GO" id="GO:0032784">
    <property type="term" value="P:regulation of DNA-templated transcription elongation"/>
    <property type="evidence" value="ECO:0007669"/>
    <property type="project" value="InterPro"/>
</dbReference>
<dbReference type="GO" id="GO:0070063">
    <property type="term" value="F:RNA polymerase binding"/>
    <property type="evidence" value="ECO:0007669"/>
    <property type="project" value="InterPro"/>
</dbReference>
<reference evidence="10" key="3">
    <citation type="submission" date="2020-09" db="EMBL/GenBank/DDBJ databases">
        <authorList>
            <person name="Sun Q."/>
            <person name="Zhou Y."/>
        </authorList>
    </citation>
    <scope>NUCLEOTIDE SEQUENCE</scope>
    <source>
        <strain evidence="10">CGMCC 4.7206</strain>
    </source>
</reference>
<protein>
    <recommendedName>
        <fullName evidence="2">Transcription elongation factor GreA</fullName>
    </recommendedName>
    <alternativeName>
        <fullName evidence="6">Transcript cleavage factor GreA</fullName>
    </alternativeName>
</protein>
<feature type="domain" description="Transcription elongation factor GreA/GreB C-terminal" evidence="7">
    <location>
        <begin position="104"/>
        <end position="177"/>
    </location>
</feature>
<dbReference type="PANTHER" id="PTHR30437">
    <property type="entry name" value="TRANSCRIPTION ELONGATION FACTOR GREA"/>
    <property type="match status" value="1"/>
</dbReference>
<dbReference type="InterPro" id="IPR001437">
    <property type="entry name" value="Tscrpt_elong_fac_GreA/B_C"/>
</dbReference>
<comment type="similarity">
    <text evidence="1">Belongs to the GreA/GreB family.</text>
</comment>
<keyword evidence="3" id="KW-0805">Transcription regulation</keyword>
<dbReference type="InterPro" id="IPR036805">
    <property type="entry name" value="Tscrpt_elong_fac_GreA/B_N_sf"/>
</dbReference>
<evidence type="ECO:0000259" key="7">
    <source>
        <dbReference type="Pfam" id="PF01272"/>
    </source>
</evidence>
<evidence type="ECO:0000256" key="4">
    <source>
        <dbReference type="ARBA" id="ARBA00023125"/>
    </source>
</evidence>
<gene>
    <name evidence="10" type="primary">greA</name>
    <name evidence="9" type="synonym">greA_2</name>
    <name evidence="9" type="ORF">GCM10009545_33100</name>
    <name evidence="10" type="ORF">GCM10011581_31810</name>
</gene>
<keyword evidence="10" id="KW-0251">Elongation factor</keyword>
<evidence type="ECO:0000313" key="10">
    <source>
        <dbReference type="EMBL" id="GGI92277.1"/>
    </source>
</evidence>
<dbReference type="FunFam" id="1.10.287.180:FF:000001">
    <property type="entry name" value="Transcription elongation factor GreA"/>
    <property type="match status" value="1"/>
</dbReference>
<comment type="caution">
    <text evidence="10">The sequence shown here is derived from an EMBL/GenBank/DDBJ whole genome shotgun (WGS) entry which is preliminary data.</text>
</comment>
<evidence type="ECO:0000256" key="3">
    <source>
        <dbReference type="ARBA" id="ARBA00023015"/>
    </source>
</evidence>
<dbReference type="InterPro" id="IPR022691">
    <property type="entry name" value="Tscrpt_elong_fac_GreA/B_N"/>
</dbReference>
<keyword evidence="4" id="KW-0238">DNA-binding</keyword>
<dbReference type="Gene3D" id="1.10.287.180">
    <property type="entry name" value="Transcription elongation factor, GreA/GreB, N-terminal domain"/>
    <property type="match status" value="1"/>
</dbReference>
<dbReference type="AlphaFoldDB" id="A0A917JZ18"/>
<dbReference type="PANTHER" id="PTHR30437:SF4">
    <property type="entry name" value="TRANSCRIPTION ELONGATION FACTOR GREA"/>
    <property type="match status" value="1"/>
</dbReference>
<keyword evidence="12" id="KW-1185">Reference proteome</keyword>
<dbReference type="Proteomes" id="UP001500220">
    <property type="component" value="Unassembled WGS sequence"/>
</dbReference>
<evidence type="ECO:0000259" key="8">
    <source>
        <dbReference type="Pfam" id="PF03449"/>
    </source>
</evidence>
<dbReference type="GO" id="GO:0003746">
    <property type="term" value="F:translation elongation factor activity"/>
    <property type="evidence" value="ECO:0007669"/>
    <property type="project" value="UniProtKB-KW"/>
</dbReference>
<dbReference type="NCBIfam" id="NF001262">
    <property type="entry name" value="PRK00226.1-3"/>
    <property type="match status" value="1"/>
</dbReference>
<evidence type="ECO:0000313" key="12">
    <source>
        <dbReference type="Proteomes" id="UP001500220"/>
    </source>
</evidence>
<keyword evidence="10" id="KW-0648">Protein biosynthesis</keyword>